<keyword evidence="1" id="KW-0472">Membrane</keyword>
<reference evidence="2 3" key="1">
    <citation type="submission" date="2017-10" db="EMBL/GenBank/DDBJ databases">
        <title>Novel microbial diversity and functional potential in the marine mammal oral microbiome.</title>
        <authorList>
            <person name="Dudek N.K."/>
            <person name="Sun C.L."/>
            <person name="Burstein D."/>
            <person name="Kantor R.S."/>
            <person name="Aliaga Goltsman D.S."/>
            <person name="Bik E.M."/>
            <person name="Thomas B.C."/>
            <person name="Banfield J.F."/>
            <person name="Relman D.A."/>
        </authorList>
    </citation>
    <scope>NUCLEOTIDE SEQUENCE [LARGE SCALE GENOMIC DNA]</scope>
    <source>
        <strain evidence="2">DOLJORAL78_61_10</strain>
    </source>
</reference>
<dbReference type="Proteomes" id="UP000230914">
    <property type="component" value="Unassembled WGS sequence"/>
</dbReference>
<protein>
    <submittedName>
        <fullName evidence="2">Uncharacterized protein</fullName>
    </submittedName>
</protein>
<evidence type="ECO:0000313" key="3">
    <source>
        <dbReference type="Proteomes" id="UP000230914"/>
    </source>
</evidence>
<proteinExistence type="predicted"/>
<accession>A0A2G6KBC3</accession>
<keyword evidence="1" id="KW-1133">Transmembrane helix</keyword>
<name>A0A2G6KBC3_9ACTN</name>
<gene>
    <name evidence="2" type="ORF">CSA55_04020</name>
</gene>
<keyword evidence="1" id="KW-0812">Transmembrane</keyword>
<comment type="caution">
    <text evidence="2">The sequence shown here is derived from an EMBL/GenBank/DDBJ whole genome shotgun (WGS) entry which is preliminary data.</text>
</comment>
<sequence length="69" mass="7392">MPRDPTSPPTGIPVDYLDTPEYHRPDPIRRLLALATSSAIAILLGILAAIAIAATLSFAVIHFTRLLQG</sequence>
<organism evidence="2 3">
    <name type="scientific">Ilumatobacter coccineus</name>
    <dbReference type="NCBI Taxonomy" id="467094"/>
    <lineage>
        <taxon>Bacteria</taxon>
        <taxon>Bacillati</taxon>
        <taxon>Actinomycetota</taxon>
        <taxon>Acidimicrobiia</taxon>
        <taxon>Acidimicrobiales</taxon>
        <taxon>Ilumatobacteraceae</taxon>
        <taxon>Ilumatobacter</taxon>
    </lineage>
</organism>
<evidence type="ECO:0000313" key="2">
    <source>
        <dbReference type="EMBL" id="PIE32109.1"/>
    </source>
</evidence>
<dbReference type="EMBL" id="PDSL01000053">
    <property type="protein sequence ID" value="PIE32109.1"/>
    <property type="molecule type" value="Genomic_DNA"/>
</dbReference>
<dbReference type="AlphaFoldDB" id="A0A2G6KBC3"/>
<evidence type="ECO:0000256" key="1">
    <source>
        <dbReference type="SAM" id="Phobius"/>
    </source>
</evidence>
<feature type="transmembrane region" description="Helical" evidence="1">
    <location>
        <begin position="31"/>
        <end position="61"/>
    </location>
</feature>